<proteinExistence type="predicted"/>
<dbReference type="Proteomes" id="UP000006315">
    <property type="component" value="Unassembled WGS sequence"/>
</dbReference>
<evidence type="ECO:0000313" key="1">
    <source>
        <dbReference type="EMBL" id="EKN67743.1"/>
    </source>
</evidence>
<dbReference type="RefSeq" id="WP_003330784.1">
    <property type="nucleotide sequence ID" value="NZ_AJLR01000045.1"/>
</dbReference>
<dbReference type="Gene3D" id="3.40.30.10">
    <property type="entry name" value="Glutaredoxin"/>
    <property type="match status" value="1"/>
</dbReference>
<dbReference type="SUPFAM" id="SSF52833">
    <property type="entry name" value="Thioredoxin-like"/>
    <property type="match status" value="1"/>
</dbReference>
<sequence length="85" mass="10004">MKQPIQVNFYTRPVCPLCDKAKTKLLELANEFPLVIHEIDIYQDDELLEKYQLMIPVIEIDGEEVDYGMVSEDAVRHFLQSKYEI</sequence>
<dbReference type="InterPro" id="IPR036249">
    <property type="entry name" value="Thioredoxin-like_sf"/>
</dbReference>
<comment type="caution">
    <text evidence="1">The sequence shown here is derived from an EMBL/GenBank/DDBJ whole genome shotgun (WGS) entry which is preliminary data.</text>
</comment>
<dbReference type="PANTHER" id="PTHR33558">
    <property type="entry name" value="GLUTAREDOXIN-LIKE PROTEIN C5ORF63 HOMOLOG"/>
    <property type="match status" value="1"/>
</dbReference>
<dbReference type="InterPro" id="IPR008554">
    <property type="entry name" value="Glutaredoxin-like"/>
</dbReference>
<gene>
    <name evidence="1" type="ORF">BAZO_07674</name>
</gene>
<dbReference type="AlphaFoldDB" id="K6DI02"/>
<organism evidence="1 2">
    <name type="scientific">Schinkia azotoformans LMG 9581</name>
    <dbReference type="NCBI Taxonomy" id="1131731"/>
    <lineage>
        <taxon>Bacteria</taxon>
        <taxon>Bacillati</taxon>
        <taxon>Bacillota</taxon>
        <taxon>Bacilli</taxon>
        <taxon>Bacillales</taxon>
        <taxon>Bacillaceae</taxon>
        <taxon>Calidifontibacillus/Schinkia group</taxon>
        <taxon>Schinkia</taxon>
    </lineage>
</organism>
<dbReference type="InterPro" id="IPR052565">
    <property type="entry name" value="Glutaredoxin-like_YDR286C"/>
</dbReference>
<dbReference type="Pfam" id="PF05768">
    <property type="entry name" value="Glrx-like"/>
    <property type="match status" value="1"/>
</dbReference>
<dbReference type="PANTHER" id="PTHR33558:SF1">
    <property type="entry name" value="GLUTAREDOXIN-LIKE PROTEIN C5ORF63 HOMOLOG"/>
    <property type="match status" value="1"/>
</dbReference>
<dbReference type="STRING" id="1131731.BAZO_07674"/>
<name>K6DI02_SCHAZ</name>
<keyword evidence="2" id="KW-1185">Reference proteome</keyword>
<dbReference type="EMBL" id="AJLR01000045">
    <property type="protein sequence ID" value="EKN67743.1"/>
    <property type="molecule type" value="Genomic_DNA"/>
</dbReference>
<reference evidence="1 2" key="1">
    <citation type="journal article" date="2012" name="Front. Microbiol.">
        <title>Redundancy and modularity in membrane-associated dissimilatory nitrate reduction in Bacillus.</title>
        <authorList>
            <person name="Heylen K."/>
            <person name="Keltjens J."/>
        </authorList>
    </citation>
    <scope>NUCLEOTIDE SEQUENCE [LARGE SCALE GENOMIC DNA]</scope>
    <source>
        <strain evidence="1 2">LMG 9581</strain>
    </source>
</reference>
<evidence type="ECO:0000313" key="2">
    <source>
        <dbReference type="Proteomes" id="UP000006315"/>
    </source>
</evidence>
<accession>K6DI02</accession>
<dbReference type="PATRIC" id="fig|1131731.3.peg.1603"/>
<protein>
    <submittedName>
        <fullName evidence="1">Glutaredoxin</fullName>
    </submittedName>
</protein>